<dbReference type="EMBL" id="CAXAMM010039818">
    <property type="protein sequence ID" value="CAK9089227.1"/>
    <property type="molecule type" value="Genomic_DNA"/>
</dbReference>
<evidence type="ECO:0000313" key="3">
    <source>
        <dbReference type="Proteomes" id="UP001642464"/>
    </source>
</evidence>
<keyword evidence="3" id="KW-1185">Reference proteome</keyword>
<protein>
    <submittedName>
        <fullName evidence="1">Uncharacterized protein</fullName>
    </submittedName>
</protein>
<comment type="caution">
    <text evidence="1">The sequence shown here is derived from an EMBL/GenBank/DDBJ whole genome shotgun (WGS) entry which is preliminary data.</text>
</comment>
<evidence type="ECO:0000313" key="1">
    <source>
        <dbReference type="EMBL" id="CAK9089132.1"/>
    </source>
</evidence>
<sequence length="338" mass="36817">MEQPLDKLLKQIRSLSDEELDAVIAIGQQEKALRLLPPVHVTFQSMAEKLLECMCEPAQSTQDLKRLLSSVCGEPDGFDLVCQSYVMQPSDRLASLGEGPKDIQVVRCHPQIDLGKELNWPNVHHALHIASGEWVYVVKSSGSFLDGETLYRTLSPESLWREIRPSTSTVAAISAISAFSMAVSPTKESRIAVVDASEFDVSFLADVVETGKVFFSLKGGHDGNPGHRHVLAAWPNAFPLEAAEAQTVDILVSKVVATGQIQPLLEQCRSLLHSDSRVLLVAAQETVEAAPVASEIFCSLCVQEIRKAGLRPLELLTLQPFSDSAVIAATTKKRADRG</sequence>
<reference evidence="1 3" key="1">
    <citation type="submission" date="2024-02" db="EMBL/GenBank/DDBJ databases">
        <authorList>
            <person name="Chen Y."/>
            <person name="Shah S."/>
            <person name="Dougan E. K."/>
            <person name="Thang M."/>
            <person name="Chan C."/>
        </authorList>
    </citation>
    <scope>NUCLEOTIDE SEQUENCE [LARGE SCALE GENOMIC DNA]</scope>
</reference>
<accession>A0ABP0QLQ0</accession>
<dbReference type="Proteomes" id="UP001642464">
    <property type="component" value="Unassembled WGS sequence"/>
</dbReference>
<organism evidence="1 3">
    <name type="scientific">Durusdinium trenchii</name>
    <dbReference type="NCBI Taxonomy" id="1381693"/>
    <lineage>
        <taxon>Eukaryota</taxon>
        <taxon>Sar</taxon>
        <taxon>Alveolata</taxon>
        <taxon>Dinophyceae</taxon>
        <taxon>Suessiales</taxon>
        <taxon>Symbiodiniaceae</taxon>
        <taxon>Durusdinium</taxon>
    </lineage>
</organism>
<evidence type="ECO:0000313" key="2">
    <source>
        <dbReference type="EMBL" id="CAK9089227.1"/>
    </source>
</evidence>
<proteinExistence type="predicted"/>
<gene>
    <name evidence="1" type="ORF">SCF082_LOCUS42069</name>
    <name evidence="2" type="ORF">SCF082_LOCUS42110</name>
</gene>
<name>A0ABP0QLQ0_9DINO</name>
<dbReference type="EMBL" id="CAXAMM010039807">
    <property type="protein sequence ID" value="CAK9089132.1"/>
    <property type="molecule type" value="Genomic_DNA"/>
</dbReference>